<dbReference type="InterPro" id="IPR026015">
    <property type="entry name" value="ATP_synth_OSCP/delta_N_sf"/>
</dbReference>
<comment type="function">
    <text evidence="7">This protein is part of the stalk that links CF(0) to CF(1). It either transmits conformational changes from CF(0) to CF(1) or is implicated in proton conduction.</text>
</comment>
<evidence type="ECO:0000256" key="1">
    <source>
        <dbReference type="ARBA" id="ARBA00004370"/>
    </source>
</evidence>
<sequence>MALSKYEVSARYGRALFDLAEEHQQTVAINDELIALRQLLCDNSRAITMLADKNVAFEQKQQLLMTLQQPFTVFVQNLLQMVYDYGHITNLLDIIADYQTRFDKSRGRIHATVITAVPMSKTQEQAMQEALKQRFNAQEIILTSKIDANIVGGAITKVKDIIIDGSLTTRIANLKKYLLQSLN</sequence>
<dbReference type="GO" id="GO:0005886">
    <property type="term" value="C:plasma membrane"/>
    <property type="evidence" value="ECO:0007669"/>
    <property type="project" value="UniProtKB-SubCell"/>
</dbReference>
<dbReference type="PRINTS" id="PR00125">
    <property type="entry name" value="ATPASEDELTA"/>
</dbReference>
<accession>A0A948WZY2</accession>
<dbReference type="EMBL" id="JAHLFS010000063">
    <property type="protein sequence ID" value="MBU3852089.1"/>
    <property type="molecule type" value="Genomic_DNA"/>
</dbReference>
<dbReference type="InterPro" id="IPR000711">
    <property type="entry name" value="ATPase_OSCP/dsu"/>
</dbReference>
<reference evidence="8" key="2">
    <citation type="submission" date="2021-04" db="EMBL/GenBank/DDBJ databases">
        <authorList>
            <person name="Gilroy R."/>
        </authorList>
    </citation>
    <scope>NUCLEOTIDE SEQUENCE</scope>
    <source>
        <strain evidence="8">F6-6636</strain>
    </source>
</reference>
<proteinExistence type="inferred from homology"/>
<organism evidence="8 9">
    <name type="scientific">Candidatus Paralactobacillus gallistercoris</name>
    <dbReference type="NCBI Taxonomy" id="2838724"/>
    <lineage>
        <taxon>Bacteria</taxon>
        <taxon>Bacillati</taxon>
        <taxon>Bacillota</taxon>
        <taxon>Bacilli</taxon>
        <taxon>Lactobacillales</taxon>
        <taxon>Lactobacillaceae</taxon>
        <taxon>Lactobacillus</taxon>
    </lineage>
</organism>
<gene>
    <name evidence="7" type="primary">atpH</name>
    <name evidence="8" type="ORF">H9901_05260</name>
</gene>
<comment type="function">
    <text evidence="7">F(1)F(0) ATP synthase produces ATP from ADP in the presence of a proton or sodium gradient. F-type ATPases consist of two structural domains, F(1) containing the extramembraneous catalytic core and F(0) containing the membrane proton channel, linked together by a central stalk and a peripheral stalk. During catalysis, ATP synthesis in the catalytic domain of F(1) is coupled via a rotary mechanism of the central stalk subunits to proton translocation.</text>
</comment>
<protein>
    <recommendedName>
        <fullName evidence="7">ATP synthase subunit delta</fullName>
    </recommendedName>
    <alternativeName>
        <fullName evidence="7">ATP synthase F(1) sector subunit delta</fullName>
    </alternativeName>
    <alternativeName>
        <fullName evidence="7">F-type ATPase subunit delta</fullName>
        <shortName evidence="7">F-ATPase subunit delta</shortName>
    </alternativeName>
</protein>
<evidence type="ECO:0000256" key="2">
    <source>
        <dbReference type="ARBA" id="ARBA00022448"/>
    </source>
</evidence>
<keyword evidence="4 7" id="KW-0406">Ion transport</keyword>
<evidence type="ECO:0000313" key="8">
    <source>
        <dbReference type="EMBL" id="MBU3852089.1"/>
    </source>
</evidence>
<evidence type="ECO:0000313" key="9">
    <source>
        <dbReference type="Proteomes" id="UP000777303"/>
    </source>
</evidence>
<dbReference type="AlphaFoldDB" id="A0A948WZY2"/>
<keyword evidence="2 7" id="KW-0813">Transport</keyword>
<dbReference type="GO" id="GO:0046933">
    <property type="term" value="F:proton-transporting ATP synthase activity, rotational mechanism"/>
    <property type="evidence" value="ECO:0007669"/>
    <property type="project" value="UniProtKB-UniRule"/>
</dbReference>
<comment type="subcellular location">
    <subcellularLocation>
        <location evidence="7">Cell membrane</location>
        <topology evidence="7">Peripheral membrane protein</topology>
    </subcellularLocation>
    <subcellularLocation>
        <location evidence="1">Membrane</location>
    </subcellularLocation>
</comment>
<keyword evidence="7" id="KW-1003">Cell membrane</keyword>
<evidence type="ECO:0000256" key="4">
    <source>
        <dbReference type="ARBA" id="ARBA00023065"/>
    </source>
</evidence>
<evidence type="ECO:0000256" key="7">
    <source>
        <dbReference type="HAMAP-Rule" id="MF_01416"/>
    </source>
</evidence>
<comment type="similarity">
    <text evidence="7">Belongs to the ATPase delta chain family.</text>
</comment>
<dbReference type="HAMAP" id="MF_01416">
    <property type="entry name" value="ATP_synth_delta_bact"/>
    <property type="match status" value="1"/>
</dbReference>
<dbReference type="NCBIfam" id="TIGR01145">
    <property type="entry name" value="ATP_synt_delta"/>
    <property type="match status" value="1"/>
</dbReference>
<dbReference type="PANTHER" id="PTHR11910">
    <property type="entry name" value="ATP SYNTHASE DELTA CHAIN"/>
    <property type="match status" value="1"/>
</dbReference>
<dbReference type="Proteomes" id="UP000777303">
    <property type="component" value="Unassembled WGS sequence"/>
</dbReference>
<name>A0A948WZY2_9LACO</name>
<dbReference type="SUPFAM" id="SSF47928">
    <property type="entry name" value="N-terminal domain of the delta subunit of the F1F0-ATP synthase"/>
    <property type="match status" value="1"/>
</dbReference>
<keyword evidence="7" id="KW-0139">CF(1)</keyword>
<keyword evidence="5 7" id="KW-0472">Membrane</keyword>
<evidence type="ECO:0000256" key="5">
    <source>
        <dbReference type="ARBA" id="ARBA00023136"/>
    </source>
</evidence>
<keyword evidence="3 7" id="KW-0375">Hydrogen ion transport</keyword>
<comment type="caution">
    <text evidence="8">The sequence shown here is derived from an EMBL/GenBank/DDBJ whole genome shotgun (WGS) entry which is preliminary data.</text>
</comment>
<keyword evidence="6 7" id="KW-0066">ATP synthesis</keyword>
<evidence type="ECO:0000256" key="6">
    <source>
        <dbReference type="ARBA" id="ARBA00023310"/>
    </source>
</evidence>
<dbReference type="GO" id="GO:0045259">
    <property type="term" value="C:proton-transporting ATP synthase complex"/>
    <property type="evidence" value="ECO:0007669"/>
    <property type="project" value="UniProtKB-KW"/>
</dbReference>
<reference evidence="8" key="1">
    <citation type="journal article" date="2021" name="PeerJ">
        <title>Extensive microbial diversity within the chicken gut microbiome revealed by metagenomics and culture.</title>
        <authorList>
            <person name="Gilroy R."/>
            <person name="Ravi A."/>
            <person name="Getino M."/>
            <person name="Pursley I."/>
            <person name="Horton D.L."/>
            <person name="Alikhan N.F."/>
            <person name="Baker D."/>
            <person name="Gharbi K."/>
            <person name="Hall N."/>
            <person name="Watson M."/>
            <person name="Adriaenssens E.M."/>
            <person name="Foster-Nyarko E."/>
            <person name="Jarju S."/>
            <person name="Secka A."/>
            <person name="Antonio M."/>
            <person name="Oren A."/>
            <person name="Chaudhuri R.R."/>
            <person name="La Ragione R."/>
            <person name="Hildebrand F."/>
            <person name="Pallen M.J."/>
        </authorList>
    </citation>
    <scope>NUCLEOTIDE SEQUENCE</scope>
    <source>
        <strain evidence="8">F6-6636</strain>
    </source>
</reference>
<dbReference type="Gene3D" id="1.10.520.20">
    <property type="entry name" value="N-terminal domain of the delta subunit of the F1F0-ATP synthase"/>
    <property type="match status" value="1"/>
</dbReference>
<dbReference type="Pfam" id="PF00213">
    <property type="entry name" value="OSCP"/>
    <property type="match status" value="1"/>
</dbReference>
<evidence type="ECO:0000256" key="3">
    <source>
        <dbReference type="ARBA" id="ARBA00022781"/>
    </source>
</evidence>